<dbReference type="Proteomes" id="UP000218335">
    <property type="component" value="Unassembled WGS sequence"/>
</dbReference>
<dbReference type="EMBL" id="MWUU01000005">
    <property type="protein sequence ID" value="PCF55766.1"/>
    <property type="molecule type" value="Genomic_DNA"/>
</dbReference>
<name>A0A2A4GYH4_9STAP</name>
<protein>
    <submittedName>
        <fullName evidence="1">Uncharacterized protein</fullName>
    </submittedName>
</protein>
<gene>
    <name evidence="1" type="ORF">B5C08_04705</name>
</gene>
<evidence type="ECO:0000313" key="1">
    <source>
        <dbReference type="EMBL" id="PCF55766.1"/>
    </source>
</evidence>
<comment type="caution">
    <text evidence="1">The sequence shown here is derived from an EMBL/GenBank/DDBJ whole genome shotgun (WGS) entry which is preliminary data.</text>
</comment>
<accession>A0A2A4GYH4</accession>
<dbReference type="AlphaFoldDB" id="A0A2A4GYH4"/>
<proteinExistence type="predicted"/>
<reference evidence="1 2" key="1">
    <citation type="journal article" date="2017" name="PLoS ONE">
        <title>Development of a real-time PCR for detection of Staphylococcus pseudintermedius using a novel automated comparison of whole-genome sequences.</title>
        <authorList>
            <person name="Verstappen K.M."/>
            <person name="Huijbregts L."/>
            <person name="Spaninks M."/>
            <person name="Wagenaar J.A."/>
            <person name="Fluit A.C."/>
            <person name="Duim B."/>
        </authorList>
    </citation>
    <scope>NUCLEOTIDE SEQUENCE [LARGE SCALE GENOMIC DNA]</scope>
    <source>
        <strain evidence="1 2">215070706401-1</strain>
    </source>
</reference>
<organism evidence="1 2">
    <name type="scientific">Staphylococcus delphini</name>
    <dbReference type="NCBI Taxonomy" id="53344"/>
    <lineage>
        <taxon>Bacteria</taxon>
        <taxon>Bacillati</taxon>
        <taxon>Bacillota</taxon>
        <taxon>Bacilli</taxon>
        <taxon>Bacillales</taxon>
        <taxon>Staphylococcaceae</taxon>
        <taxon>Staphylococcus</taxon>
        <taxon>Staphylococcus intermedius group</taxon>
    </lineage>
</organism>
<evidence type="ECO:0000313" key="2">
    <source>
        <dbReference type="Proteomes" id="UP000218335"/>
    </source>
</evidence>
<sequence length="64" mass="7670">MHQWSSLNFSPSYIIEQVMRIQKKYEIVCTNIDMPNKKGNASHMRYDITFKFNDTFDDYIRSAT</sequence>